<keyword evidence="3" id="KW-1185">Reference proteome</keyword>
<dbReference type="OrthoDB" id="127272at2759"/>
<accession>A0A9W6TYE6</accession>
<evidence type="ECO:0000313" key="2">
    <source>
        <dbReference type="EMBL" id="GMF21691.1"/>
    </source>
</evidence>
<name>A0A9W6TYE6_9STRA</name>
<feature type="region of interest" description="Disordered" evidence="1">
    <location>
        <begin position="1"/>
        <end position="56"/>
    </location>
</feature>
<evidence type="ECO:0000313" key="3">
    <source>
        <dbReference type="Proteomes" id="UP001165083"/>
    </source>
</evidence>
<feature type="region of interest" description="Disordered" evidence="1">
    <location>
        <begin position="354"/>
        <end position="378"/>
    </location>
</feature>
<reference evidence="2" key="1">
    <citation type="submission" date="2023-04" db="EMBL/GenBank/DDBJ databases">
        <title>Phytophthora lilii NBRC 32176.</title>
        <authorList>
            <person name="Ichikawa N."/>
            <person name="Sato H."/>
            <person name="Tonouchi N."/>
        </authorList>
    </citation>
    <scope>NUCLEOTIDE SEQUENCE</scope>
    <source>
        <strain evidence="2">NBRC 32176</strain>
    </source>
</reference>
<proteinExistence type="predicted"/>
<feature type="compositionally biased region" description="Polar residues" evidence="1">
    <location>
        <begin position="199"/>
        <end position="212"/>
    </location>
</feature>
<feature type="compositionally biased region" description="Polar residues" evidence="1">
    <location>
        <begin position="443"/>
        <end position="461"/>
    </location>
</feature>
<sequence>MRATYSESKPVRREFTTPSDRLPRGDRSHSPEQLRRPRSPPTSMTPQESQHQLTNRTRRQLLERRIVSFATFKQEVEQDAGAGAANVNVGDALLPIPVPLHSGESMGLYDHRFWTWLKDYNETKNSLWSNPARERRFRMAFAYLRVKPQGSSALSAQSVEASSLQNFRPSVEARTKIPLGVLKSARARLLMNPKRQADDANQNEQSPAMTSSKRARTDTEDGNQARDLPSSHFNENLLRKERAVPPKSSTIQALPQSKLPATTTSTSSTQASMTKAATPVPSSAAIAGPVVPTARLSAPPMQKKQIPVLAKSVPSSMESRPSIAPEQTSKQNTLASAVSSIGSSSSRLLAVPTQRKTIPQATQPVTSSAKAAEAGPHVVPVQPTKSIIATALNAAPKTNVSRPGDTLVPTATQRNDAATARMYSDASQSIAVALTKPLEATTSVASISTTEPANSQETSRPPSALKPNPSESTALKQVSNLSSNSTFLLAVPAAAATSAVPQAIVQNDKPSDTDSRSTPTASAGKSTGAIESNSTDVAQSDAVLTPPEPTQHESPNELSDAETNPADESEEHDGDVMNPDGCCCTKCMRSWAKTLTERMDQLEENVLGLKRDVIDRASGQLAFAAGS</sequence>
<gene>
    <name evidence="2" type="ORF">Plil01_000857800</name>
</gene>
<organism evidence="2 3">
    <name type="scientific">Phytophthora lilii</name>
    <dbReference type="NCBI Taxonomy" id="2077276"/>
    <lineage>
        <taxon>Eukaryota</taxon>
        <taxon>Sar</taxon>
        <taxon>Stramenopiles</taxon>
        <taxon>Oomycota</taxon>
        <taxon>Peronosporomycetes</taxon>
        <taxon>Peronosporales</taxon>
        <taxon>Peronosporaceae</taxon>
        <taxon>Phytophthora</taxon>
    </lineage>
</organism>
<feature type="region of interest" description="Disordered" evidence="1">
    <location>
        <begin position="313"/>
        <end position="339"/>
    </location>
</feature>
<feature type="region of interest" description="Disordered" evidence="1">
    <location>
        <begin position="506"/>
        <end position="578"/>
    </location>
</feature>
<protein>
    <submittedName>
        <fullName evidence="2">Unnamed protein product</fullName>
    </submittedName>
</protein>
<dbReference type="AlphaFoldDB" id="A0A9W6TYE6"/>
<feature type="region of interest" description="Disordered" evidence="1">
    <location>
        <begin position="194"/>
        <end position="282"/>
    </location>
</feature>
<feature type="region of interest" description="Disordered" evidence="1">
    <location>
        <begin position="443"/>
        <end position="472"/>
    </location>
</feature>
<feature type="compositionally biased region" description="Low complexity" evidence="1">
    <location>
        <begin position="261"/>
        <end position="278"/>
    </location>
</feature>
<feature type="compositionally biased region" description="Polar residues" evidence="1">
    <location>
        <begin position="516"/>
        <end position="538"/>
    </location>
</feature>
<evidence type="ECO:0000256" key="1">
    <source>
        <dbReference type="SAM" id="MobiDB-lite"/>
    </source>
</evidence>
<feature type="compositionally biased region" description="Polar residues" evidence="1">
    <location>
        <begin position="313"/>
        <end position="333"/>
    </location>
</feature>
<dbReference type="Proteomes" id="UP001165083">
    <property type="component" value="Unassembled WGS sequence"/>
</dbReference>
<feature type="compositionally biased region" description="Polar residues" evidence="1">
    <location>
        <begin position="354"/>
        <end position="369"/>
    </location>
</feature>
<feature type="compositionally biased region" description="Basic and acidic residues" evidence="1">
    <location>
        <begin position="9"/>
        <end position="35"/>
    </location>
</feature>
<comment type="caution">
    <text evidence="2">The sequence shown here is derived from an EMBL/GenBank/DDBJ whole genome shotgun (WGS) entry which is preliminary data.</text>
</comment>
<dbReference type="EMBL" id="BSXW01000416">
    <property type="protein sequence ID" value="GMF21691.1"/>
    <property type="molecule type" value="Genomic_DNA"/>
</dbReference>